<comment type="caution">
    <text evidence="2">The sequence shown here is derived from an EMBL/GenBank/DDBJ whole genome shotgun (WGS) entry which is preliminary data.</text>
</comment>
<dbReference type="EMBL" id="BMAQ01000015">
    <property type="protein sequence ID" value="GFR38322.1"/>
    <property type="molecule type" value="Genomic_DNA"/>
</dbReference>
<protein>
    <recommendedName>
        <fullName evidence="4">DUF4309 domain-containing protein</fullName>
    </recommendedName>
</protein>
<evidence type="ECO:0000256" key="1">
    <source>
        <dbReference type="SAM" id="MobiDB-lite"/>
    </source>
</evidence>
<reference evidence="2" key="2">
    <citation type="journal article" date="2021" name="Data Brief">
        <title>Draft genome sequence data of the facultative, thermophilic, xylanolytic bacterium Paenibacillus sp. strain DA-C8.</title>
        <authorList>
            <person name="Chhe C."/>
            <person name="Uke A."/>
            <person name="Baramee S."/>
            <person name="Ungkulpasvich U."/>
            <person name="Tachaapaikoon C."/>
            <person name="Pason P."/>
            <person name="Waeonukul R."/>
            <person name="Ratanakhanokchai K."/>
            <person name="Kosugi A."/>
        </authorList>
    </citation>
    <scope>NUCLEOTIDE SEQUENCE</scope>
    <source>
        <strain evidence="2">DA-C8</strain>
    </source>
</reference>
<evidence type="ECO:0008006" key="4">
    <source>
        <dbReference type="Google" id="ProtNLM"/>
    </source>
</evidence>
<gene>
    <name evidence="2" type="ORF">PRECH8_16180</name>
</gene>
<organism evidence="2 3">
    <name type="scientific">Insulibacter thermoxylanivorax</name>
    <dbReference type="NCBI Taxonomy" id="2749268"/>
    <lineage>
        <taxon>Bacteria</taxon>
        <taxon>Bacillati</taxon>
        <taxon>Bacillota</taxon>
        <taxon>Bacilli</taxon>
        <taxon>Bacillales</taxon>
        <taxon>Paenibacillaceae</taxon>
        <taxon>Insulibacter</taxon>
    </lineage>
</organism>
<proteinExistence type="predicted"/>
<name>A0A916QH71_9BACL</name>
<dbReference type="PROSITE" id="PS51257">
    <property type="entry name" value="PROKAR_LIPOPROTEIN"/>
    <property type="match status" value="1"/>
</dbReference>
<dbReference type="Proteomes" id="UP000654993">
    <property type="component" value="Unassembled WGS sequence"/>
</dbReference>
<evidence type="ECO:0000313" key="3">
    <source>
        <dbReference type="Proteomes" id="UP000654993"/>
    </source>
</evidence>
<dbReference type="RefSeq" id="WP_200966575.1">
    <property type="nucleotide sequence ID" value="NZ_BMAQ01000015.1"/>
</dbReference>
<feature type="compositionally biased region" description="Polar residues" evidence="1">
    <location>
        <begin position="41"/>
        <end position="51"/>
    </location>
</feature>
<feature type="region of interest" description="Disordered" evidence="1">
    <location>
        <begin position="32"/>
        <end position="74"/>
    </location>
</feature>
<sequence>MIKGRSSHLSFVYPLLILILFLTACQNLDSSPAAAPGKEPNVQQAGTSLMTDESEEQHAPQHALEGGAQHEPVKSPAAAELPGFRLLGFALQEPMSSVIAQYGYADEQFTMEDGEEVIIVHYYPGFTIGCNHQRGIHFIDVYSANIDPQLDGLQIGSTRMEALDILGEPLQHTLSVIMYEREGTILKLDIDHTSDQIVSIKLFAAASS</sequence>
<evidence type="ECO:0000313" key="2">
    <source>
        <dbReference type="EMBL" id="GFR38322.1"/>
    </source>
</evidence>
<reference evidence="2" key="1">
    <citation type="submission" date="2020-08" db="EMBL/GenBank/DDBJ databases">
        <authorList>
            <person name="Uke A."/>
            <person name="Chhe C."/>
            <person name="Baramee S."/>
            <person name="Kosugi A."/>
        </authorList>
    </citation>
    <scope>NUCLEOTIDE SEQUENCE</scope>
    <source>
        <strain evidence="2">DA-C8</strain>
    </source>
</reference>
<dbReference type="AlphaFoldDB" id="A0A916QH71"/>
<keyword evidence="3" id="KW-1185">Reference proteome</keyword>
<accession>A0A916QH71</accession>